<dbReference type="EMBL" id="LR796591">
    <property type="protein sequence ID" value="CAB4152844.1"/>
    <property type="molecule type" value="Genomic_DNA"/>
</dbReference>
<reference evidence="1" key="1">
    <citation type="submission" date="2020-04" db="EMBL/GenBank/DDBJ databases">
        <authorList>
            <person name="Chiriac C."/>
            <person name="Salcher M."/>
            <person name="Ghai R."/>
            <person name="Kavagutti S V."/>
        </authorList>
    </citation>
    <scope>NUCLEOTIDE SEQUENCE</scope>
</reference>
<gene>
    <name evidence="1" type="ORF">UFOVP602_27</name>
</gene>
<accession>A0A6J5N185</accession>
<name>A0A6J5N185_9CAUD</name>
<sequence>MSGLFTDAERKAWIDAIMPKSDANGHLIIDWKYRDHKNRQNVSDMVWLKMQPKPEDAQYIVGDIVMCLKSGNIGIVVERSNPRKGSGWPVQYACDPVPGGEPLARHAWFCDLDIEMVEPSASRKYAK</sequence>
<protein>
    <submittedName>
        <fullName evidence="1">Uncharacterized protein</fullName>
    </submittedName>
</protein>
<organism evidence="1">
    <name type="scientific">uncultured Caudovirales phage</name>
    <dbReference type="NCBI Taxonomy" id="2100421"/>
    <lineage>
        <taxon>Viruses</taxon>
        <taxon>Duplodnaviria</taxon>
        <taxon>Heunggongvirae</taxon>
        <taxon>Uroviricota</taxon>
        <taxon>Caudoviricetes</taxon>
        <taxon>Peduoviridae</taxon>
        <taxon>Maltschvirus</taxon>
        <taxon>Maltschvirus maltsch</taxon>
    </lineage>
</organism>
<evidence type="ECO:0000313" key="1">
    <source>
        <dbReference type="EMBL" id="CAB4152844.1"/>
    </source>
</evidence>
<proteinExistence type="predicted"/>